<evidence type="ECO:0000313" key="1">
    <source>
        <dbReference type="EMBL" id="KKL07192.1"/>
    </source>
</evidence>
<protein>
    <submittedName>
        <fullName evidence="1">Uncharacterized protein</fullName>
    </submittedName>
</protein>
<sequence length="327" mass="35177">MGDVRLIAGEAGRLTVATSPPMVGLVAQVTAFYGIDGEDILDGLPLDMDEGADGFYSIEVDIASAGPYWARVEVDGQGLEPIIVRVVPDGFPAADAQAESAVTIIAVAPGSPSSIDISVYDSDGSQIGTDSAGDDYAWPQGMTQVAGHTDSWYFEDVTISEGGRMQVVMQGDSGPAWNDILVVHQDAQGSIEHFSGWDPDAAYVPSSWVSIGYIRKWTGWSTSYVPDSTIRELRALAIETFIEETHEERESLGVGLRFGIVSVSEEVIAFQRKRLGDHEVIDFVTLDWGHSYISRVDIFQLAIVEALPVTLSLAAYSLIFSLGIGIP</sequence>
<dbReference type="AlphaFoldDB" id="A0A0F9B0A2"/>
<name>A0A0F9B0A2_9ZZZZ</name>
<comment type="caution">
    <text evidence="1">The sequence shown here is derived from an EMBL/GenBank/DDBJ whole genome shotgun (WGS) entry which is preliminary data.</text>
</comment>
<organism evidence="1">
    <name type="scientific">marine sediment metagenome</name>
    <dbReference type="NCBI Taxonomy" id="412755"/>
    <lineage>
        <taxon>unclassified sequences</taxon>
        <taxon>metagenomes</taxon>
        <taxon>ecological metagenomes</taxon>
    </lineage>
</organism>
<gene>
    <name evidence="1" type="ORF">LCGC14_2588470</name>
</gene>
<reference evidence="1" key="1">
    <citation type="journal article" date="2015" name="Nature">
        <title>Complex archaea that bridge the gap between prokaryotes and eukaryotes.</title>
        <authorList>
            <person name="Spang A."/>
            <person name="Saw J.H."/>
            <person name="Jorgensen S.L."/>
            <person name="Zaremba-Niedzwiedzka K."/>
            <person name="Martijn J."/>
            <person name="Lind A.E."/>
            <person name="van Eijk R."/>
            <person name="Schleper C."/>
            <person name="Guy L."/>
            <person name="Ettema T.J."/>
        </authorList>
    </citation>
    <scope>NUCLEOTIDE SEQUENCE</scope>
</reference>
<dbReference type="EMBL" id="LAZR01043389">
    <property type="protein sequence ID" value="KKL07192.1"/>
    <property type="molecule type" value="Genomic_DNA"/>
</dbReference>
<accession>A0A0F9B0A2</accession>
<proteinExistence type="predicted"/>
<feature type="non-terminal residue" evidence="1">
    <location>
        <position position="327"/>
    </location>
</feature>